<comment type="caution">
    <text evidence="4">The sequence shown here is derived from an EMBL/GenBank/DDBJ whole genome shotgun (WGS) entry which is preliminary data.</text>
</comment>
<dbReference type="InterPro" id="IPR027363">
    <property type="entry name" value="M1Pi_N"/>
</dbReference>
<protein>
    <recommendedName>
        <fullName evidence="3">Methylthioribose-1-phosphate isomerase</fullName>
        <shortName evidence="3">M1Pi</shortName>
        <shortName evidence="3">MTR-1-P isomerase</shortName>
        <ecNumber evidence="3">5.3.1.23</ecNumber>
    </recommendedName>
    <alternativeName>
        <fullName evidence="3">S-methyl-5-thioribose-1-phosphate isomerase</fullName>
    </alternativeName>
</protein>
<dbReference type="NCBIfam" id="TIGR00524">
    <property type="entry name" value="eIF-2B_rel"/>
    <property type="match status" value="1"/>
</dbReference>
<dbReference type="AlphaFoldDB" id="A0A0D2J858"/>
<comment type="catalytic activity">
    <reaction evidence="3">
        <text>5-(methylsulfanyl)-alpha-D-ribose 1-phosphate = 5-(methylsulfanyl)-D-ribulose 1-phosphate</text>
        <dbReference type="Rhea" id="RHEA:19989"/>
        <dbReference type="ChEBI" id="CHEBI:58533"/>
        <dbReference type="ChEBI" id="CHEBI:58548"/>
        <dbReference type="EC" id="5.3.1.23"/>
    </reaction>
</comment>
<dbReference type="GO" id="GO:0019509">
    <property type="term" value="P:L-methionine salvage from methylthioadenosine"/>
    <property type="evidence" value="ECO:0007669"/>
    <property type="project" value="UniProtKB-UniRule"/>
</dbReference>
<evidence type="ECO:0000313" key="4">
    <source>
        <dbReference type="EMBL" id="KIX11891.1"/>
    </source>
</evidence>
<feature type="binding site" evidence="3">
    <location>
        <begin position="245"/>
        <end position="246"/>
    </location>
    <ligand>
        <name>substrate</name>
    </ligand>
</feature>
<evidence type="ECO:0000313" key="5">
    <source>
        <dbReference type="Proteomes" id="UP000032233"/>
    </source>
</evidence>
<sequence length="349" mass="37491">MIPTLYWEDDVVMILDQRKLPGKTVFMPCRDMRRVIYCIQTLATRGAPAIGVAAAMGLALAARSIRIKNKDLFMERFAEKVEVMRAARPTAVNLSWACDRILNLVAKSDLDIEGIKALIKDESQRMLDEDIEINRAMGKNGAAVVPDPAVIITHCNAGSLATGGYGTALGVVRAAHEAGKKVSVIADETRPLLQGARLTAWEMVQEGIPVKVAVDSSSGVLMSREMVDICVVGADRIAKNGDAANKIGTFNLALQAQRHNVPFYVAAPLSTVDLDTPTGEAIPIEERDPAEVTHIGGRLLAPPEADALNFAFDVTPNDLITGIITEVGVLKAPYIESLSRAKAGLISKE</sequence>
<dbReference type="STRING" id="1429043.X474_21985"/>
<dbReference type="EMBL" id="AZAC01000038">
    <property type="protein sequence ID" value="KIX11891.1"/>
    <property type="molecule type" value="Genomic_DNA"/>
</dbReference>
<evidence type="ECO:0000256" key="2">
    <source>
        <dbReference type="ARBA" id="ARBA00023235"/>
    </source>
</evidence>
<dbReference type="GO" id="GO:0046523">
    <property type="term" value="F:S-methyl-5-thioribose-1-phosphate isomerase activity"/>
    <property type="evidence" value="ECO:0007669"/>
    <property type="project" value="UniProtKB-UniRule"/>
</dbReference>
<evidence type="ECO:0000256" key="3">
    <source>
        <dbReference type="HAMAP-Rule" id="MF_01678"/>
    </source>
</evidence>
<comment type="pathway">
    <text evidence="3">Amino-acid biosynthesis; L-methionine biosynthesis via salvage pathway; L-methionine from S-methyl-5-thio-alpha-D-ribose 1-phosphate: step 1/6.</text>
</comment>
<dbReference type="FunFam" id="1.20.120.420:FF:000003">
    <property type="entry name" value="Methylthioribose-1-phosphate isomerase"/>
    <property type="match status" value="1"/>
</dbReference>
<dbReference type="Gene3D" id="1.20.120.420">
    <property type="entry name" value="translation initiation factor eif-2b, domain 1"/>
    <property type="match status" value="1"/>
</dbReference>
<dbReference type="PANTHER" id="PTHR43475">
    <property type="entry name" value="METHYLTHIORIBOSE-1-PHOSPHATE ISOMERASE"/>
    <property type="match status" value="1"/>
</dbReference>
<feature type="active site" description="Proton donor" evidence="3">
    <location>
        <position position="235"/>
    </location>
</feature>
<dbReference type="InterPro" id="IPR011559">
    <property type="entry name" value="Initiation_fac_2B_a/b/d"/>
</dbReference>
<comment type="similarity">
    <text evidence="3">Belongs to the EIF-2B alpha/beta/delta subunits family. MtnA subfamily.</text>
</comment>
<keyword evidence="3" id="KW-0486">Methionine biosynthesis</keyword>
<dbReference type="InterPro" id="IPR005251">
    <property type="entry name" value="IF-M1Pi"/>
</dbReference>
<dbReference type="SUPFAM" id="SSF100950">
    <property type="entry name" value="NagB/RpiA/CoA transferase-like"/>
    <property type="match status" value="1"/>
</dbReference>
<dbReference type="UniPathway" id="UPA00904">
    <property type="reaction ID" value="UER00874"/>
</dbReference>
<name>A0A0D2J858_9BACT</name>
<dbReference type="Gene3D" id="3.40.50.10470">
    <property type="entry name" value="Translation initiation factor eif-2b, domain 2"/>
    <property type="match status" value="1"/>
</dbReference>
<dbReference type="HAMAP" id="MF_01678">
    <property type="entry name" value="Salvage_MtnA"/>
    <property type="match status" value="1"/>
</dbReference>
<dbReference type="InterPro" id="IPR037171">
    <property type="entry name" value="NagB/RpiA_transferase-like"/>
</dbReference>
<dbReference type="NCBIfam" id="NF004326">
    <property type="entry name" value="PRK05720.1"/>
    <property type="match status" value="1"/>
</dbReference>
<comment type="function">
    <text evidence="3">Catalyzes the interconversion of methylthioribose-1-phosphate (MTR-1-P) into methylthioribulose-1-phosphate (MTRu-1-P).</text>
</comment>
<feature type="binding site" evidence="3">
    <location>
        <position position="88"/>
    </location>
    <ligand>
        <name>substrate</name>
    </ligand>
</feature>
<gene>
    <name evidence="3 4" type="primary">mtnA</name>
    <name evidence="4" type="ORF">X474_21985</name>
</gene>
<dbReference type="NCBIfam" id="TIGR00512">
    <property type="entry name" value="salvage_mtnA"/>
    <property type="match status" value="1"/>
</dbReference>
<dbReference type="Proteomes" id="UP000032233">
    <property type="component" value="Unassembled WGS sequence"/>
</dbReference>
<dbReference type="FunFam" id="3.40.50.10470:FF:000006">
    <property type="entry name" value="Methylthioribose-1-phosphate isomerase"/>
    <property type="match status" value="1"/>
</dbReference>
<dbReference type="EC" id="5.3.1.23" evidence="3"/>
<keyword evidence="2 3" id="KW-0413">Isomerase</keyword>
<feature type="binding site" evidence="3">
    <location>
        <position position="194"/>
    </location>
    <ligand>
        <name>substrate</name>
    </ligand>
</feature>
<organism evidence="4 5">
    <name type="scientific">Dethiosulfatarculus sandiegensis</name>
    <dbReference type="NCBI Taxonomy" id="1429043"/>
    <lineage>
        <taxon>Bacteria</taxon>
        <taxon>Pseudomonadati</taxon>
        <taxon>Thermodesulfobacteriota</taxon>
        <taxon>Desulfarculia</taxon>
        <taxon>Desulfarculales</taxon>
        <taxon>Desulfarculaceae</taxon>
        <taxon>Dethiosulfatarculus</taxon>
    </lineage>
</organism>
<evidence type="ECO:0000256" key="1">
    <source>
        <dbReference type="ARBA" id="ARBA00022605"/>
    </source>
</evidence>
<dbReference type="PANTHER" id="PTHR43475:SF1">
    <property type="entry name" value="METHYLTHIORIBOSE-1-PHOSPHATE ISOMERASE"/>
    <property type="match status" value="1"/>
</dbReference>
<dbReference type="InterPro" id="IPR042529">
    <property type="entry name" value="IF_2B-like_C"/>
</dbReference>
<reference evidence="4 5" key="1">
    <citation type="submission" date="2013-11" db="EMBL/GenBank/DDBJ databases">
        <title>Metagenomic analysis of a methanogenic consortium involved in long chain n-alkane degradation.</title>
        <authorList>
            <person name="Davidova I.A."/>
            <person name="Callaghan A.V."/>
            <person name="Wawrik B."/>
            <person name="Pruitt S."/>
            <person name="Marks C."/>
            <person name="Duncan K.E."/>
            <person name="Suflita J.M."/>
        </authorList>
    </citation>
    <scope>NUCLEOTIDE SEQUENCE [LARGE SCALE GENOMIC DNA]</scope>
    <source>
        <strain evidence="4 5">SPR</strain>
    </source>
</reference>
<feature type="binding site" evidence="3">
    <location>
        <begin position="45"/>
        <end position="47"/>
    </location>
    <ligand>
        <name>substrate</name>
    </ligand>
</feature>
<proteinExistence type="inferred from homology"/>
<dbReference type="InterPro" id="IPR000649">
    <property type="entry name" value="IF-2B-related"/>
</dbReference>
<keyword evidence="5" id="KW-1185">Reference proteome</keyword>
<feature type="site" description="Transition state stabilizer" evidence="3">
    <location>
        <position position="155"/>
    </location>
</feature>
<dbReference type="InParanoid" id="A0A0D2J858"/>
<dbReference type="PATRIC" id="fig|1429043.3.peg.4662"/>
<keyword evidence="1 3" id="KW-0028">Amino-acid biosynthesis</keyword>
<accession>A0A0D2J858</accession>
<dbReference type="Pfam" id="PF01008">
    <property type="entry name" value="IF-2B"/>
    <property type="match status" value="1"/>
</dbReference>